<dbReference type="InterPro" id="IPR035985">
    <property type="entry name" value="Ubiquitin-activating_enz"/>
</dbReference>
<dbReference type="Pfam" id="PF00581">
    <property type="entry name" value="Rhodanese"/>
    <property type="match status" value="1"/>
</dbReference>
<dbReference type="SMART" id="SM00450">
    <property type="entry name" value="RHOD"/>
    <property type="match status" value="1"/>
</dbReference>
<evidence type="ECO:0000256" key="3">
    <source>
        <dbReference type="ARBA" id="ARBA00022840"/>
    </source>
</evidence>
<dbReference type="Pfam" id="PF00899">
    <property type="entry name" value="ThiF"/>
    <property type="match status" value="1"/>
</dbReference>
<dbReference type="SUPFAM" id="SSF52821">
    <property type="entry name" value="Rhodanese/Cell cycle control phosphatase"/>
    <property type="match status" value="1"/>
</dbReference>
<gene>
    <name evidence="5" type="ORF">METZ01_LOCUS86873</name>
</gene>
<evidence type="ECO:0000259" key="4">
    <source>
        <dbReference type="PROSITE" id="PS50206"/>
    </source>
</evidence>
<dbReference type="GO" id="GO:0016779">
    <property type="term" value="F:nucleotidyltransferase activity"/>
    <property type="evidence" value="ECO:0007669"/>
    <property type="project" value="TreeGrafter"/>
</dbReference>
<dbReference type="NCBIfam" id="NF006444">
    <property type="entry name" value="PRK08762.1"/>
    <property type="match status" value="1"/>
</dbReference>
<dbReference type="FunFam" id="3.40.50.720:FF:000033">
    <property type="entry name" value="Adenylyltransferase and sulfurtransferase MOCS3"/>
    <property type="match status" value="1"/>
</dbReference>
<keyword evidence="3" id="KW-0067">ATP-binding</keyword>
<sequence length="391" mass="42923">VSSFQELLAQAKSLIHETDPSESETLITEGWVVLDVREVEEYDQGVIPESILIPQGKIEESIEERIPNHDQPIIAMCAGGVRSAFAAVTLNELGYTNVVSMDGGFNLWKQQGRSWVSPQILKPEQRNRYERHISLPEIGEKGQQKLLDSRVVIVGAGGLGSPAALYLAAAGVGTIGVVDMDTVEESNLQRQILHSTETIGENKVDSAEKTLSTLNPDVNVITYNTRLNKDNAIEIIENYDVVIDGTDNFQTRYLINDASVKTGTPVVHGSIFQYEGQITVFDPKNGPTYRDIFPEPPENGTAPNCTEAGVLGVLPGIVGSIQALETIKLILDIGEGLSGRLIVFDALEMSFHEYKIDRDPKNQITWKNRDHVQLEGNEETCQTSASQPPET</sequence>
<dbReference type="NCBIfam" id="NF004281">
    <property type="entry name" value="PRK05690.1"/>
    <property type="match status" value="1"/>
</dbReference>
<dbReference type="PANTHER" id="PTHR10953">
    <property type="entry name" value="UBIQUITIN-ACTIVATING ENZYME E1"/>
    <property type="match status" value="1"/>
</dbReference>
<dbReference type="AlphaFoldDB" id="A0A381V0U7"/>
<dbReference type="GO" id="GO:0005829">
    <property type="term" value="C:cytosol"/>
    <property type="evidence" value="ECO:0007669"/>
    <property type="project" value="TreeGrafter"/>
</dbReference>
<dbReference type="CDD" id="cd00757">
    <property type="entry name" value="ThiF_MoeB_HesA_family"/>
    <property type="match status" value="1"/>
</dbReference>
<keyword evidence="2" id="KW-0547">Nucleotide-binding</keyword>
<evidence type="ECO:0000256" key="1">
    <source>
        <dbReference type="ARBA" id="ARBA00022679"/>
    </source>
</evidence>
<dbReference type="InterPro" id="IPR001763">
    <property type="entry name" value="Rhodanese-like_dom"/>
</dbReference>
<dbReference type="GO" id="GO:0004792">
    <property type="term" value="F:thiosulfate-cyanide sulfurtransferase activity"/>
    <property type="evidence" value="ECO:0007669"/>
    <property type="project" value="TreeGrafter"/>
</dbReference>
<dbReference type="SUPFAM" id="SSF69572">
    <property type="entry name" value="Activating enzymes of the ubiquitin-like proteins"/>
    <property type="match status" value="1"/>
</dbReference>
<evidence type="ECO:0000313" key="5">
    <source>
        <dbReference type="EMBL" id="SVA34019.1"/>
    </source>
</evidence>
<protein>
    <recommendedName>
        <fullName evidence="4">Rhodanese domain-containing protein</fullName>
    </recommendedName>
</protein>
<dbReference type="GO" id="GO:0008146">
    <property type="term" value="F:sulfotransferase activity"/>
    <property type="evidence" value="ECO:0007669"/>
    <property type="project" value="TreeGrafter"/>
</dbReference>
<dbReference type="Gene3D" id="3.40.50.720">
    <property type="entry name" value="NAD(P)-binding Rossmann-like Domain"/>
    <property type="match status" value="1"/>
</dbReference>
<dbReference type="GO" id="GO:0005524">
    <property type="term" value="F:ATP binding"/>
    <property type="evidence" value="ECO:0007669"/>
    <property type="project" value="UniProtKB-KW"/>
</dbReference>
<dbReference type="InterPro" id="IPR036873">
    <property type="entry name" value="Rhodanese-like_dom_sf"/>
</dbReference>
<dbReference type="EMBL" id="UINC01007559">
    <property type="protein sequence ID" value="SVA34019.1"/>
    <property type="molecule type" value="Genomic_DNA"/>
</dbReference>
<organism evidence="5">
    <name type="scientific">marine metagenome</name>
    <dbReference type="NCBI Taxonomy" id="408172"/>
    <lineage>
        <taxon>unclassified sequences</taxon>
        <taxon>metagenomes</taxon>
        <taxon>ecological metagenomes</taxon>
    </lineage>
</organism>
<keyword evidence="1" id="KW-0808">Transferase</keyword>
<dbReference type="GO" id="GO:0008641">
    <property type="term" value="F:ubiquitin-like modifier activating enzyme activity"/>
    <property type="evidence" value="ECO:0007669"/>
    <property type="project" value="InterPro"/>
</dbReference>
<reference evidence="5" key="1">
    <citation type="submission" date="2018-05" db="EMBL/GenBank/DDBJ databases">
        <authorList>
            <person name="Lanie J.A."/>
            <person name="Ng W.-L."/>
            <person name="Kazmierczak K.M."/>
            <person name="Andrzejewski T.M."/>
            <person name="Davidsen T.M."/>
            <person name="Wayne K.J."/>
            <person name="Tettelin H."/>
            <person name="Glass J.I."/>
            <person name="Rusch D."/>
            <person name="Podicherti R."/>
            <person name="Tsui H.-C.T."/>
            <person name="Winkler M.E."/>
        </authorList>
    </citation>
    <scope>NUCLEOTIDE SEQUENCE</scope>
</reference>
<dbReference type="PANTHER" id="PTHR10953:SF102">
    <property type="entry name" value="ADENYLYLTRANSFERASE AND SULFURTRANSFERASE MOCS3"/>
    <property type="match status" value="1"/>
</dbReference>
<dbReference type="InterPro" id="IPR000594">
    <property type="entry name" value="ThiF_NAD_FAD-bd"/>
</dbReference>
<accession>A0A381V0U7</accession>
<dbReference type="PROSITE" id="PS50206">
    <property type="entry name" value="RHODANESE_3"/>
    <property type="match status" value="1"/>
</dbReference>
<evidence type="ECO:0000256" key="2">
    <source>
        <dbReference type="ARBA" id="ARBA00022741"/>
    </source>
</evidence>
<feature type="non-terminal residue" evidence="5">
    <location>
        <position position="1"/>
    </location>
</feature>
<dbReference type="InterPro" id="IPR045886">
    <property type="entry name" value="ThiF/MoeB/HesA"/>
</dbReference>
<dbReference type="Gene3D" id="3.40.250.10">
    <property type="entry name" value="Rhodanese-like domain"/>
    <property type="match status" value="1"/>
</dbReference>
<proteinExistence type="predicted"/>
<feature type="domain" description="Rhodanese" evidence="4">
    <location>
        <begin position="27"/>
        <end position="117"/>
    </location>
</feature>
<name>A0A381V0U7_9ZZZZ</name>
<dbReference type="CDD" id="cd00158">
    <property type="entry name" value="RHOD"/>
    <property type="match status" value="1"/>
</dbReference>